<dbReference type="Proteomes" id="UP000248731">
    <property type="component" value="Chromosome 1"/>
</dbReference>
<dbReference type="AlphaFoldDB" id="A0A2X4T4W9"/>
<evidence type="ECO:0000313" key="3">
    <source>
        <dbReference type="Proteomes" id="UP000248731"/>
    </source>
</evidence>
<evidence type="ECO:0000313" key="2">
    <source>
        <dbReference type="EMBL" id="SQI22607.1"/>
    </source>
</evidence>
<evidence type="ECO:0000256" key="1">
    <source>
        <dbReference type="SAM" id="Phobius"/>
    </source>
</evidence>
<proteinExistence type="predicted"/>
<feature type="transmembrane region" description="Helical" evidence="1">
    <location>
        <begin position="6"/>
        <end position="29"/>
    </location>
</feature>
<keyword evidence="1 2" id="KW-0812">Transmembrane</keyword>
<reference evidence="2 3" key="1">
    <citation type="submission" date="2018-06" db="EMBL/GenBank/DDBJ databases">
        <authorList>
            <consortium name="Pathogen Informatics"/>
            <person name="Doyle S."/>
        </authorList>
    </citation>
    <scope>NUCLEOTIDE SEQUENCE [LARGE SCALE GENOMIC DNA]</scope>
    <source>
        <strain evidence="2 3">NCTC7307</strain>
    </source>
</reference>
<keyword evidence="3" id="KW-1185">Reference proteome</keyword>
<dbReference type="EMBL" id="LS483466">
    <property type="protein sequence ID" value="SQI22607.1"/>
    <property type="molecule type" value="Genomic_DNA"/>
</dbReference>
<sequence length="31" mass="3116">MVAPMAWIALAGAALTGAGCSLIFPALAWKL</sequence>
<accession>A0A2X4T4W9</accession>
<organism evidence="2 3">
    <name type="scientific">Salmonella enterica subsp. arizonae</name>
    <dbReference type="NCBI Taxonomy" id="59203"/>
    <lineage>
        <taxon>Bacteria</taxon>
        <taxon>Pseudomonadati</taxon>
        <taxon>Pseudomonadota</taxon>
        <taxon>Gammaproteobacteria</taxon>
        <taxon>Enterobacterales</taxon>
        <taxon>Enterobacteriaceae</taxon>
        <taxon>Salmonella</taxon>
    </lineage>
</organism>
<name>A0A2X4T4W9_SALER</name>
<keyword evidence="1" id="KW-1133">Transmembrane helix</keyword>
<protein>
    <submittedName>
        <fullName evidence="2">Transmembrane transporter</fullName>
    </submittedName>
</protein>
<gene>
    <name evidence="2" type="ORF">NCTC7307_01779</name>
</gene>
<keyword evidence="1" id="KW-0472">Membrane</keyword>